<feature type="binding site" evidence="6">
    <location>
        <begin position="143"/>
        <end position="144"/>
    </location>
    <ligand>
        <name>NAD(+)</name>
        <dbReference type="ChEBI" id="CHEBI:57540"/>
    </ligand>
</feature>
<feature type="binding site" evidence="6">
    <location>
        <begin position="184"/>
        <end position="189"/>
    </location>
    <ligand>
        <name>NAD(+)</name>
        <dbReference type="ChEBI" id="CHEBI:57540"/>
    </ligand>
</feature>
<name>A0A4Y8L4N9_9BACT</name>
<keyword evidence="4 6" id="KW-0520">NAD</keyword>
<keyword evidence="8" id="KW-1185">Reference proteome</keyword>
<reference evidence="7 8" key="1">
    <citation type="submission" date="2019-03" db="EMBL/GenBank/DDBJ databases">
        <title>San Antonio Military Medical Center submission to MRSN (WRAIR), pending publication.</title>
        <authorList>
            <person name="Blyth D.M."/>
            <person name="Mccarthy S.L."/>
            <person name="Schall S.E."/>
            <person name="Stam J.A."/>
            <person name="Ong A.C."/>
            <person name="Mcgann P.T."/>
        </authorList>
    </citation>
    <scope>NUCLEOTIDE SEQUENCE [LARGE SCALE GENOMIC DNA]</scope>
    <source>
        <strain evidence="7 8">MRSN571793</strain>
    </source>
</reference>
<dbReference type="AlphaFoldDB" id="A0A4Y8L4N9"/>
<dbReference type="RefSeq" id="WP_134435815.1">
    <property type="nucleotide sequence ID" value="NZ_SOML01000003.1"/>
</dbReference>
<dbReference type="InterPro" id="IPR016064">
    <property type="entry name" value="NAD/diacylglycerol_kinase_sf"/>
</dbReference>
<proteinExistence type="inferred from homology"/>
<comment type="function">
    <text evidence="6">Involved in the regulation of the intracellular balance of NAD and NADP, and is a key enzyme in the biosynthesis of NADP. Catalyzes specifically the phosphorylation on 2'-hydroxyl of the adenosine moiety of NAD to yield NADP.</text>
</comment>
<evidence type="ECO:0000256" key="5">
    <source>
        <dbReference type="ARBA" id="ARBA00047925"/>
    </source>
</evidence>
<dbReference type="Gene3D" id="2.60.200.30">
    <property type="entry name" value="Probable inorganic polyphosphate/atp-NAD kinase, domain 2"/>
    <property type="match status" value="1"/>
</dbReference>
<dbReference type="EMBL" id="SOML01000003">
    <property type="protein sequence ID" value="TFD97221.1"/>
    <property type="molecule type" value="Genomic_DNA"/>
</dbReference>
<dbReference type="NCBIfam" id="NF002521">
    <property type="entry name" value="PRK01911.1"/>
    <property type="match status" value="1"/>
</dbReference>
<feature type="active site" description="Proton acceptor" evidence="6">
    <location>
        <position position="70"/>
    </location>
</feature>
<evidence type="ECO:0000313" key="7">
    <source>
        <dbReference type="EMBL" id="TFD97221.1"/>
    </source>
</evidence>
<keyword evidence="1 6" id="KW-0808">Transferase</keyword>
<evidence type="ECO:0000256" key="4">
    <source>
        <dbReference type="ARBA" id="ARBA00023027"/>
    </source>
</evidence>
<dbReference type="PANTHER" id="PTHR20275">
    <property type="entry name" value="NAD KINASE"/>
    <property type="match status" value="1"/>
</dbReference>
<evidence type="ECO:0000256" key="3">
    <source>
        <dbReference type="ARBA" id="ARBA00022857"/>
    </source>
</evidence>
<dbReference type="InterPro" id="IPR002504">
    <property type="entry name" value="NADK"/>
</dbReference>
<dbReference type="GO" id="GO:0006741">
    <property type="term" value="P:NADP+ biosynthetic process"/>
    <property type="evidence" value="ECO:0007669"/>
    <property type="project" value="UniProtKB-UniRule"/>
</dbReference>
<keyword evidence="2 6" id="KW-0418">Kinase</keyword>
<dbReference type="GO" id="GO:0019674">
    <property type="term" value="P:NAD+ metabolic process"/>
    <property type="evidence" value="ECO:0007669"/>
    <property type="project" value="InterPro"/>
</dbReference>
<feature type="binding site" evidence="6">
    <location>
        <position position="173"/>
    </location>
    <ligand>
        <name>NAD(+)</name>
        <dbReference type="ChEBI" id="CHEBI:57540"/>
    </ligand>
</feature>
<dbReference type="STRING" id="1121485.GCA_000426485_01212"/>
<evidence type="ECO:0000256" key="6">
    <source>
        <dbReference type="HAMAP-Rule" id="MF_00361"/>
    </source>
</evidence>
<dbReference type="Pfam" id="PF01513">
    <property type="entry name" value="NAD_kinase"/>
    <property type="match status" value="1"/>
</dbReference>
<keyword evidence="6" id="KW-0963">Cytoplasm</keyword>
<gene>
    <name evidence="6" type="primary">nadK</name>
    <name evidence="7" type="ORF">E2605_06005</name>
</gene>
<dbReference type="InterPro" id="IPR017437">
    <property type="entry name" value="ATP-NAD_kinase_PpnK-typ_C"/>
</dbReference>
<keyword evidence="3 6" id="KW-0521">NADP</keyword>
<dbReference type="GO" id="GO:0005737">
    <property type="term" value="C:cytoplasm"/>
    <property type="evidence" value="ECO:0007669"/>
    <property type="project" value="UniProtKB-SubCell"/>
</dbReference>
<dbReference type="GO" id="GO:0003951">
    <property type="term" value="F:NAD+ kinase activity"/>
    <property type="evidence" value="ECO:0007669"/>
    <property type="project" value="UniProtKB-UniRule"/>
</dbReference>
<organism evidence="7 8">
    <name type="scientific">Dysgonomonas capnocytophagoides</name>
    <dbReference type="NCBI Taxonomy" id="45254"/>
    <lineage>
        <taxon>Bacteria</taxon>
        <taxon>Pseudomonadati</taxon>
        <taxon>Bacteroidota</taxon>
        <taxon>Bacteroidia</taxon>
        <taxon>Bacteroidales</taxon>
        <taxon>Dysgonomonadaceae</taxon>
        <taxon>Dysgonomonas</taxon>
    </lineage>
</organism>
<dbReference type="GO" id="GO:0051287">
    <property type="term" value="F:NAD binding"/>
    <property type="evidence" value="ECO:0007669"/>
    <property type="project" value="UniProtKB-ARBA"/>
</dbReference>
<comment type="caution">
    <text evidence="6">Lacks conserved residue(s) required for the propagation of feature annotation.</text>
</comment>
<feature type="binding site" evidence="6">
    <location>
        <position position="208"/>
    </location>
    <ligand>
        <name>NAD(+)</name>
        <dbReference type="ChEBI" id="CHEBI:57540"/>
    </ligand>
</feature>
<comment type="catalytic activity">
    <reaction evidence="5 6">
        <text>NAD(+) + ATP = ADP + NADP(+) + H(+)</text>
        <dbReference type="Rhea" id="RHEA:18629"/>
        <dbReference type="ChEBI" id="CHEBI:15378"/>
        <dbReference type="ChEBI" id="CHEBI:30616"/>
        <dbReference type="ChEBI" id="CHEBI:57540"/>
        <dbReference type="ChEBI" id="CHEBI:58349"/>
        <dbReference type="ChEBI" id="CHEBI:456216"/>
        <dbReference type="EC" id="2.7.1.23"/>
    </reaction>
</comment>
<sequence length="290" mass="31926">MKIGIFGNEYQKSEQVVKILDILTKSDVQIFIQKEFHEYLSPHIHWEGRVEGILDCKELDLDIALSIGGDGTFLKTVSAVQLKNIPILGINTGRLGFLADVSEDDMEETLTEILAGKYTIEERAQLRLLINGKDGNPEHYALNEIAVLKQDLASMITVDVFINDEHLTSYEADGLIIATPTGSTAYSLSVGGPIMTPNSSTLAITAIAPHSLNARPLVIEDENIITLTVKSRSCCFLISLDGRSKMMSAEGTTLRIEKSAVPVLIVKRIGHTFYNTLKKKLKWGTDPRLG</sequence>
<keyword evidence="6" id="KW-0067">ATP-binding</keyword>
<evidence type="ECO:0000256" key="2">
    <source>
        <dbReference type="ARBA" id="ARBA00022777"/>
    </source>
</evidence>
<dbReference type="Pfam" id="PF20143">
    <property type="entry name" value="NAD_kinase_C"/>
    <property type="match status" value="1"/>
</dbReference>
<dbReference type="OrthoDB" id="9774737at2"/>
<keyword evidence="6" id="KW-0547">Nucleotide-binding</keyword>
<dbReference type="PANTHER" id="PTHR20275:SF0">
    <property type="entry name" value="NAD KINASE"/>
    <property type="match status" value="1"/>
</dbReference>
<comment type="similarity">
    <text evidence="6">Belongs to the NAD kinase family.</text>
</comment>
<protein>
    <recommendedName>
        <fullName evidence="6">NAD kinase</fullName>
        <ecNumber evidence="6">2.7.1.23</ecNumber>
    </recommendedName>
    <alternativeName>
        <fullName evidence="6">ATP-dependent NAD kinase</fullName>
    </alternativeName>
</protein>
<dbReference type="SUPFAM" id="SSF111331">
    <property type="entry name" value="NAD kinase/diacylglycerol kinase-like"/>
    <property type="match status" value="1"/>
</dbReference>
<dbReference type="InterPro" id="IPR017438">
    <property type="entry name" value="ATP-NAD_kinase_N"/>
</dbReference>
<accession>A0A4Y8L4N9</accession>
<dbReference type="HAMAP" id="MF_00361">
    <property type="entry name" value="NAD_kinase"/>
    <property type="match status" value="1"/>
</dbReference>
<dbReference type="GO" id="GO:0005524">
    <property type="term" value="F:ATP binding"/>
    <property type="evidence" value="ECO:0007669"/>
    <property type="project" value="UniProtKB-KW"/>
</dbReference>
<feature type="binding site" evidence="6">
    <location>
        <begin position="70"/>
        <end position="71"/>
    </location>
    <ligand>
        <name>NAD(+)</name>
        <dbReference type="ChEBI" id="CHEBI:57540"/>
    </ligand>
</feature>
<comment type="caution">
    <text evidence="7">The sequence shown here is derived from an EMBL/GenBank/DDBJ whole genome shotgun (WGS) entry which is preliminary data.</text>
</comment>
<feature type="binding site" evidence="6">
    <location>
        <position position="75"/>
    </location>
    <ligand>
        <name>NAD(+)</name>
        <dbReference type="ChEBI" id="CHEBI:57540"/>
    </ligand>
</feature>
<comment type="cofactor">
    <cofactor evidence="6">
        <name>a divalent metal cation</name>
        <dbReference type="ChEBI" id="CHEBI:60240"/>
    </cofactor>
</comment>
<dbReference type="GO" id="GO:0046872">
    <property type="term" value="F:metal ion binding"/>
    <property type="evidence" value="ECO:0007669"/>
    <property type="project" value="UniProtKB-UniRule"/>
</dbReference>
<dbReference type="EC" id="2.7.1.23" evidence="6"/>
<dbReference type="Gene3D" id="3.40.50.10330">
    <property type="entry name" value="Probable inorganic polyphosphate/atp-NAD kinase, domain 1"/>
    <property type="match status" value="1"/>
</dbReference>
<evidence type="ECO:0000313" key="8">
    <source>
        <dbReference type="Proteomes" id="UP000297861"/>
    </source>
</evidence>
<evidence type="ECO:0000256" key="1">
    <source>
        <dbReference type="ARBA" id="ARBA00022679"/>
    </source>
</evidence>
<comment type="subcellular location">
    <subcellularLocation>
        <location evidence="6">Cytoplasm</location>
    </subcellularLocation>
</comment>
<dbReference type="Proteomes" id="UP000297861">
    <property type="component" value="Unassembled WGS sequence"/>
</dbReference>